<name>A0ABX4M8P7_9ACTO</name>
<dbReference type="Proteomes" id="UP000194577">
    <property type="component" value="Unassembled WGS sequence"/>
</dbReference>
<proteinExistence type="predicted"/>
<evidence type="ECO:0000313" key="3">
    <source>
        <dbReference type="Proteomes" id="UP000194577"/>
    </source>
</evidence>
<sequence>MPAPMPGAPMQQSAPARKNRRALGIVIAVLAVVVMGVIIGVSSLNRPTPAAKAAAGECIQEPEGKQSSEVHVTDCDADDAAYKVTAAAGADCATVAGTTTVYEDLCLIGVNEDPSSSPAGTQEGDCLKVDTVSEEATAQECTATGSREVLKVLTDVKDSELDTWPDACYNAGVDEDAYDSWYVWNFDFYSSGPNLGSLTEKDTNDIVYCLGAEQS</sequence>
<accession>A0ABX4M8P7</accession>
<keyword evidence="1" id="KW-1133">Transmembrane helix</keyword>
<gene>
    <name evidence="2" type="ORF">BW737_014240</name>
</gene>
<feature type="transmembrane region" description="Helical" evidence="1">
    <location>
        <begin position="21"/>
        <end position="41"/>
    </location>
</feature>
<keyword evidence="1" id="KW-0812">Transmembrane</keyword>
<evidence type="ECO:0000313" key="2">
    <source>
        <dbReference type="EMBL" id="PHP51823.1"/>
    </source>
</evidence>
<reference evidence="2 3" key="1">
    <citation type="submission" date="2017-10" db="EMBL/GenBank/DDBJ databases">
        <title>Draft genome sequence of cellulolytic Actinomyces sp CtC72 isolated from cattle rumen fluid.</title>
        <authorList>
            <person name="Joshi A.J."/>
            <person name="Vasudevan G."/>
            <person name="Lanjekar V.B."/>
            <person name="Hivarkar S."/>
            <person name="Engineer A."/>
            <person name="Pore S.D."/>
            <person name="Dhakephalkar P.K."/>
            <person name="Dagar S."/>
        </authorList>
    </citation>
    <scope>NUCLEOTIDE SEQUENCE [LARGE SCALE GENOMIC DNA]</scope>
    <source>
        <strain evidence="3">CtC72</strain>
    </source>
</reference>
<keyword evidence="1" id="KW-0472">Membrane</keyword>
<comment type="caution">
    <text evidence="2">The sequence shown here is derived from an EMBL/GenBank/DDBJ whole genome shotgun (WGS) entry which is preliminary data.</text>
</comment>
<evidence type="ECO:0000256" key="1">
    <source>
        <dbReference type="SAM" id="Phobius"/>
    </source>
</evidence>
<keyword evidence="3" id="KW-1185">Reference proteome</keyword>
<protein>
    <submittedName>
        <fullName evidence="2">Uncharacterized protein</fullName>
    </submittedName>
</protein>
<dbReference type="EMBL" id="MTPX02000077">
    <property type="protein sequence ID" value="PHP51823.1"/>
    <property type="molecule type" value="Genomic_DNA"/>
</dbReference>
<organism evidence="2 3">
    <name type="scientific">Actinomyces ruminis</name>
    <dbReference type="NCBI Taxonomy" id="1937003"/>
    <lineage>
        <taxon>Bacteria</taxon>
        <taxon>Bacillati</taxon>
        <taxon>Actinomycetota</taxon>
        <taxon>Actinomycetes</taxon>
        <taxon>Actinomycetales</taxon>
        <taxon>Actinomycetaceae</taxon>
        <taxon>Actinomyces</taxon>
    </lineage>
</organism>